<dbReference type="Proteomes" id="UP000030653">
    <property type="component" value="Unassembled WGS sequence"/>
</dbReference>
<keyword evidence="7" id="KW-1185">Reference proteome</keyword>
<feature type="compositionally biased region" description="Acidic residues" evidence="4">
    <location>
        <begin position="321"/>
        <end position="332"/>
    </location>
</feature>
<evidence type="ECO:0000256" key="3">
    <source>
        <dbReference type="SAM" id="Coils"/>
    </source>
</evidence>
<dbReference type="SUPFAM" id="SSF47370">
    <property type="entry name" value="Bromodomain"/>
    <property type="match status" value="1"/>
</dbReference>
<dbReference type="GO" id="GO:0006325">
    <property type="term" value="P:chromatin organization"/>
    <property type="evidence" value="ECO:0007669"/>
    <property type="project" value="UniProtKB-ARBA"/>
</dbReference>
<dbReference type="RefSeq" id="XP_040633114.1">
    <property type="nucleotide sequence ID" value="XM_040769539.1"/>
</dbReference>
<feature type="compositionally biased region" description="Acidic residues" evidence="4">
    <location>
        <begin position="280"/>
        <end position="302"/>
    </location>
</feature>
<feature type="compositionally biased region" description="Basic and acidic residues" evidence="4">
    <location>
        <begin position="417"/>
        <end position="432"/>
    </location>
</feature>
<feature type="compositionally biased region" description="Basic and acidic residues" evidence="4">
    <location>
        <begin position="376"/>
        <end position="398"/>
    </location>
</feature>
<dbReference type="GeneID" id="63684601"/>
<dbReference type="AlphaFoldDB" id="M5GCI0"/>
<feature type="compositionally biased region" description="Acidic residues" evidence="4">
    <location>
        <begin position="230"/>
        <end position="245"/>
    </location>
</feature>
<dbReference type="OrthoDB" id="1742084at2759"/>
<dbReference type="EMBL" id="JH795855">
    <property type="protein sequence ID" value="EJU06220.1"/>
    <property type="molecule type" value="Genomic_DNA"/>
</dbReference>
<feature type="coiled-coil region" evidence="3">
    <location>
        <begin position="125"/>
        <end position="152"/>
    </location>
</feature>
<evidence type="ECO:0000256" key="1">
    <source>
        <dbReference type="ARBA" id="ARBA00023117"/>
    </source>
</evidence>
<dbReference type="InterPro" id="IPR001487">
    <property type="entry name" value="Bromodomain"/>
</dbReference>
<feature type="compositionally biased region" description="Pro residues" evidence="4">
    <location>
        <begin position="495"/>
        <end position="504"/>
    </location>
</feature>
<feature type="domain" description="Bromo" evidence="5">
    <location>
        <begin position="529"/>
        <end position="599"/>
    </location>
</feature>
<dbReference type="SMART" id="SM00297">
    <property type="entry name" value="BROMO"/>
    <property type="match status" value="1"/>
</dbReference>
<protein>
    <recommendedName>
        <fullName evidence="5">Bromo domain-containing protein</fullName>
    </recommendedName>
</protein>
<sequence length="627" mass="70270">MPRFTRSRKIRRLRVWSPAPATSASFMHVTLAMTTDPHLREQYDQLSLRERLLISQAVYELGVGDLNAVAKLVRDHPLVNRPEFFTPEACGTYYAQLMVDLGEDTADVKNPVTAVHAPIHLKLARKLWTARVAELRTQIHQKEEDFHRLFQEIEDIRAGKWDERIVSELREKGKLTAAGDDELAAEKEDAQEQPEVQLDTMVKEHDEEPEAAVEEPVVHLEEDVEMADMTAEEAAEEFAEAEAEAEPEREAEPEAETEAEADVEAEAETEAPEEPHTAEEVDMGEPEEMPTEEAEPEVEEEAAGLREESSPAEETPLLEASEPEPEPEPEPAEPDHETEPEPEPEPEPSHPRRRGLRSRKSTPAPGLFTVGSPRTRPHDRVSPFHEEDIAVRASHETEQDGSPPNAEEAETGASVADETRSEREKSVKRESTVEMDTEPSLPSQRRSRSGRFSKRKVSESGLGSPVEIELEPPAKRRRKRSESFASTVEKSSPAPVVPLPPQAPMTPGQASANLKRFQAMIGPLLTQIMAHRNGNVFNNPVTESDAPGYRETVRRPMDLKTIKARIRDGQITNSQEFRRDVYLMFANALMFNPPGSDVAKMAREMMKFSDGVIRDFLMTEELVGISI</sequence>
<dbReference type="Pfam" id="PF00439">
    <property type="entry name" value="Bromodomain"/>
    <property type="match status" value="1"/>
</dbReference>
<evidence type="ECO:0000256" key="2">
    <source>
        <dbReference type="PROSITE-ProRule" id="PRU00035"/>
    </source>
</evidence>
<feature type="compositionally biased region" description="Acidic residues" evidence="4">
    <location>
        <begin position="253"/>
        <end position="272"/>
    </location>
</feature>
<dbReference type="CDD" id="cd04369">
    <property type="entry name" value="Bromodomain"/>
    <property type="match status" value="1"/>
</dbReference>
<evidence type="ECO:0000313" key="6">
    <source>
        <dbReference type="EMBL" id="EJU06220.1"/>
    </source>
</evidence>
<feature type="compositionally biased region" description="Basic residues" evidence="4">
    <location>
        <begin position="445"/>
        <end position="455"/>
    </location>
</feature>
<dbReference type="GO" id="GO:0035267">
    <property type="term" value="C:NuA4 histone acetyltransferase complex"/>
    <property type="evidence" value="ECO:0007669"/>
    <property type="project" value="TreeGrafter"/>
</dbReference>
<keyword evidence="3" id="KW-0175">Coiled coil</keyword>
<name>M5GCI0_DACPD</name>
<evidence type="ECO:0000313" key="7">
    <source>
        <dbReference type="Proteomes" id="UP000030653"/>
    </source>
</evidence>
<organism evidence="6 7">
    <name type="scientific">Dacryopinax primogenitus (strain DJM 731)</name>
    <name type="common">Brown rot fungus</name>
    <dbReference type="NCBI Taxonomy" id="1858805"/>
    <lineage>
        <taxon>Eukaryota</taxon>
        <taxon>Fungi</taxon>
        <taxon>Dikarya</taxon>
        <taxon>Basidiomycota</taxon>
        <taxon>Agaricomycotina</taxon>
        <taxon>Dacrymycetes</taxon>
        <taxon>Dacrymycetales</taxon>
        <taxon>Dacrymycetaceae</taxon>
        <taxon>Dacryopinax</taxon>
    </lineage>
</organism>
<keyword evidence="1 2" id="KW-0103">Bromodomain</keyword>
<dbReference type="PANTHER" id="PTHR15398">
    <property type="entry name" value="BROMODOMAIN-CONTAINING PROTEIN 8"/>
    <property type="match status" value="1"/>
</dbReference>
<reference evidence="6 7" key="1">
    <citation type="journal article" date="2012" name="Science">
        <title>The Paleozoic origin of enzymatic lignin decomposition reconstructed from 31 fungal genomes.</title>
        <authorList>
            <person name="Floudas D."/>
            <person name="Binder M."/>
            <person name="Riley R."/>
            <person name="Barry K."/>
            <person name="Blanchette R.A."/>
            <person name="Henrissat B."/>
            <person name="Martinez A.T."/>
            <person name="Otillar R."/>
            <person name="Spatafora J.W."/>
            <person name="Yadav J.S."/>
            <person name="Aerts A."/>
            <person name="Benoit I."/>
            <person name="Boyd A."/>
            <person name="Carlson A."/>
            <person name="Copeland A."/>
            <person name="Coutinho P.M."/>
            <person name="de Vries R.P."/>
            <person name="Ferreira P."/>
            <person name="Findley K."/>
            <person name="Foster B."/>
            <person name="Gaskell J."/>
            <person name="Glotzer D."/>
            <person name="Gorecki P."/>
            <person name="Heitman J."/>
            <person name="Hesse C."/>
            <person name="Hori C."/>
            <person name="Igarashi K."/>
            <person name="Jurgens J.A."/>
            <person name="Kallen N."/>
            <person name="Kersten P."/>
            <person name="Kohler A."/>
            <person name="Kuees U."/>
            <person name="Kumar T.K.A."/>
            <person name="Kuo A."/>
            <person name="LaButti K."/>
            <person name="Larrondo L.F."/>
            <person name="Lindquist E."/>
            <person name="Ling A."/>
            <person name="Lombard V."/>
            <person name="Lucas S."/>
            <person name="Lundell T."/>
            <person name="Martin R."/>
            <person name="McLaughlin D.J."/>
            <person name="Morgenstern I."/>
            <person name="Morin E."/>
            <person name="Murat C."/>
            <person name="Nagy L.G."/>
            <person name="Nolan M."/>
            <person name="Ohm R.A."/>
            <person name="Patyshakuliyeva A."/>
            <person name="Rokas A."/>
            <person name="Ruiz-Duenas F.J."/>
            <person name="Sabat G."/>
            <person name="Salamov A."/>
            <person name="Samejima M."/>
            <person name="Schmutz J."/>
            <person name="Slot J.C."/>
            <person name="St John F."/>
            <person name="Stenlid J."/>
            <person name="Sun H."/>
            <person name="Sun S."/>
            <person name="Syed K."/>
            <person name="Tsang A."/>
            <person name="Wiebenga A."/>
            <person name="Young D."/>
            <person name="Pisabarro A."/>
            <person name="Eastwood D.C."/>
            <person name="Martin F."/>
            <person name="Cullen D."/>
            <person name="Grigoriev I.V."/>
            <person name="Hibbett D.S."/>
        </authorList>
    </citation>
    <scope>NUCLEOTIDE SEQUENCE [LARGE SCALE GENOMIC DNA]</scope>
    <source>
        <strain evidence="6 7">DJM-731 SS1</strain>
    </source>
</reference>
<dbReference type="PROSITE" id="PS50014">
    <property type="entry name" value="BROMODOMAIN_2"/>
    <property type="match status" value="1"/>
</dbReference>
<evidence type="ECO:0000259" key="5">
    <source>
        <dbReference type="PROSITE" id="PS50014"/>
    </source>
</evidence>
<dbReference type="InterPro" id="IPR036427">
    <property type="entry name" value="Bromodomain-like_sf"/>
</dbReference>
<dbReference type="HOGENOM" id="CLU_022084_1_0_1"/>
<dbReference type="PANTHER" id="PTHR15398:SF4">
    <property type="entry name" value="BROMODOMAIN-CONTAINING PROTEIN 8 ISOFORM X1"/>
    <property type="match status" value="1"/>
</dbReference>
<dbReference type="OMA" id="YNMAEEM"/>
<dbReference type="Gene3D" id="1.20.920.10">
    <property type="entry name" value="Bromodomain-like"/>
    <property type="match status" value="1"/>
</dbReference>
<proteinExistence type="predicted"/>
<feature type="compositionally biased region" description="Basic residues" evidence="4">
    <location>
        <begin position="351"/>
        <end position="360"/>
    </location>
</feature>
<accession>M5GCI0</accession>
<dbReference type="PRINTS" id="PR00503">
    <property type="entry name" value="BROMODOMAIN"/>
</dbReference>
<feature type="region of interest" description="Disordered" evidence="4">
    <location>
        <begin position="230"/>
        <end position="509"/>
    </location>
</feature>
<evidence type="ECO:0000256" key="4">
    <source>
        <dbReference type="SAM" id="MobiDB-lite"/>
    </source>
</evidence>
<dbReference type="STRING" id="1858805.M5GCI0"/>
<gene>
    <name evidence="6" type="ORF">DACRYDRAFT_112967</name>
</gene>